<dbReference type="EMBL" id="CP065938">
    <property type="protein sequence ID" value="UWX06501.1"/>
    <property type="molecule type" value="Genomic_DNA"/>
</dbReference>
<sequence length="324" mass="36587">MKKHFSFVSIMIFVCALVLVPNAYAEKYPDQTITVYHPFEPTPYDVLSEAYNEELSELLNVPVKFEYGLRGKAAQAVLKGKPDGYTVFFAAMGPMVLMPNMVRPAYRPEDFKAVGRATLLPILFVAGKNAPFKTFDEFIEYAKKNPGKASIGLTNFPSSLHIGMTHFINDLAKLDVKLVEQPDGPVRGTIDCLIGETDALISHPPDIMRYIKRGDFIPLATFAENRLEMLPDVPTLKEKGYDFSQTSWRVLVVHKDTPQEIVEVLAKASEQALKNPRTLQTAKENYEIISWLPPEAADTFLQDEFKFYEELSKSLGLHYSQKKK</sequence>
<evidence type="ECO:0000256" key="2">
    <source>
        <dbReference type="SAM" id="SignalP"/>
    </source>
</evidence>
<evidence type="ECO:0000313" key="3">
    <source>
        <dbReference type="EMBL" id="UWX06501.1"/>
    </source>
</evidence>
<dbReference type="Gene3D" id="3.40.190.10">
    <property type="entry name" value="Periplasmic binding protein-like II"/>
    <property type="match status" value="1"/>
</dbReference>
<dbReference type="Proteomes" id="UP001058120">
    <property type="component" value="Chromosome"/>
</dbReference>
<dbReference type="SUPFAM" id="SSF53850">
    <property type="entry name" value="Periplasmic binding protein-like II"/>
    <property type="match status" value="1"/>
</dbReference>
<dbReference type="PIRSF" id="PIRSF017082">
    <property type="entry name" value="YflP"/>
    <property type="match status" value="1"/>
</dbReference>
<accession>A0ABY5Y4U9</accession>
<comment type="similarity">
    <text evidence="1">Belongs to the UPF0065 (bug) family.</text>
</comment>
<keyword evidence="4" id="KW-1185">Reference proteome</keyword>
<dbReference type="Gene3D" id="3.40.190.150">
    <property type="entry name" value="Bordetella uptake gene, domain 1"/>
    <property type="match status" value="1"/>
</dbReference>
<protein>
    <submittedName>
        <fullName evidence="3">Tripartite tricarboxylate transporter substrate binding protein</fullName>
    </submittedName>
</protein>
<feature type="signal peptide" evidence="2">
    <location>
        <begin position="1"/>
        <end position="25"/>
    </location>
</feature>
<dbReference type="Pfam" id="PF03401">
    <property type="entry name" value="TctC"/>
    <property type="match status" value="1"/>
</dbReference>
<evidence type="ECO:0000313" key="4">
    <source>
        <dbReference type="Proteomes" id="UP001058120"/>
    </source>
</evidence>
<keyword evidence="2" id="KW-0732">Signal</keyword>
<organism evidence="3 4">
    <name type="scientific">Taurinivorans muris</name>
    <dbReference type="NCBI Taxonomy" id="2787751"/>
    <lineage>
        <taxon>Bacteria</taxon>
        <taxon>Pseudomonadati</taxon>
        <taxon>Thermodesulfobacteriota</taxon>
        <taxon>Desulfovibrionia</taxon>
        <taxon>Desulfovibrionales</taxon>
        <taxon>Desulfovibrionaceae</taxon>
        <taxon>Taurinivorans</taxon>
    </lineage>
</organism>
<dbReference type="RefSeq" id="WP_334316113.1">
    <property type="nucleotide sequence ID" value="NZ_CP065938.1"/>
</dbReference>
<evidence type="ECO:0000256" key="1">
    <source>
        <dbReference type="ARBA" id="ARBA00006987"/>
    </source>
</evidence>
<reference evidence="3" key="1">
    <citation type="submission" date="2020-12" db="EMBL/GenBank/DDBJ databases">
        <title>Taurinivorans muris gen. nov., sp. nov., fundamental and realized metabolic niche of a ubiquitous sulfidogenic bacterium in the murine intestine.</title>
        <authorList>
            <person name="Ye H."/>
            <person name="Hanson B.T."/>
            <person name="Loy A."/>
        </authorList>
    </citation>
    <scope>NUCLEOTIDE SEQUENCE</scope>
    <source>
        <strain evidence="3">LT0009</strain>
    </source>
</reference>
<feature type="chain" id="PRO_5046761668" evidence="2">
    <location>
        <begin position="26"/>
        <end position="324"/>
    </location>
</feature>
<dbReference type="CDD" id="cd07012">
    <property type="entry name" value="PBP2_Bug_TTT"/>
    <property type="match status" value="1"/>
</dbReference>
<name>A0ABY5Y4U9_9BACT</name>
<dbReference type="PANTHER" id="PTHR42928:SF5">
    <property type="entry name" value="BLR1237 PROTEIN"/>
    <property type="match status" value="1"/>
</dbReference>
<dbReference type="InterPro" id="IPR042100">
    <property type="entry name" value="Bug_dom1"/>
</dbReference>
<dbReference type="PANTHER" id="PTHR42928">
    <property type="entry name" value="TRICARBOXYLATE-BINDING PROTEIN"/>
    <property type="match status" value="1"/>
</dbReference>
<proteinExistence type="inferred from homology"/>
<gene>
    <name evidence="3" type="ORF">JBF11_04100</name>
</gene>
<dbReference type="InterPro" id="IPR005064">
    <property type="entry name" value="BUG"/>
</dbReference>